<organism evidence="3 4">
    <name type="scientific">Desulfonispora thiosulfatigenes DSM 11270</name>
    <dbReference type="NCBI Taxonomy" id="656914"/>
    <lineage>
        <taxon>Bacteria</taxon>
        <taxon>Bacillati</taxon>
        <taxon>Bacillota</taxon>
        <taxon>Clostridia</taxon>
        <taxon>Eubacteriales</taxon>
        <taxon>Peptococcaceae</taxon>
        <taxon>Desulfonispora</taxon>
    </lineage>
</organism>
<protein>
    <submittedName>
        <fullName evidence="3">Ferrous iron transport protein A</fullName>
    </submittedName>
</protein>
<sequence>MKLTDLSIGEEGFVEKLEAKDTVRRRLLDIGLVEGTRVKVMRRSPLGDPTLYLIRGTMIALRKEEAQFINIIIKEENENGIN</sequence>
<evidence type="ECO:0000313" key="4">
    <source>
        <dbReference type="Proteomes" id="UP000192731"/>
    </source>
</evidence>
<keyword evidence="4" id="KW-1185">Reference proteome</keyword>
<dbReference type="PANTHER" id="PTHR42954:SF2">
    <property type="entry name" value="FE(2+) TRANSPORT PROTEIN A"/>
    <property type="match status" value="1"/>
</dbReference>
<evidence type="ECO:0000256" key="1">
    <source>
        <dbReference type="ARBA" id="ARBA00023004"/>
    </source>
</evidence>
<dbReference type="PANTHER" id="PTHR42954">
    <property type="entry name" value="FE(2+) TRANSPORT PROTEIN A"/>
    <property type="match status" value="1"/>
</dbReference>
<dbReference type="InterPro" id="IPR008988">
    <property type="entry name" value="Transcriptional_repressor_C"/>
</dbReference>
<evidence type="ECO:0000259" key="2">
    <source>
        <dbReference type="SMART" id="SM00899"/>
    </source>
</evidence>
<dbReference type="EMBL" id="FWWT01000007">
    <property type="protein sequence ID" value="SMB81788.1"/>
    <property type="molecule type" value="Genomic_DNA"/>
</dbReference>
<dbReference type="RefSeq" id="WP_084052128.1">
    <property type="nucleotide sequence ID" value="NZ_FWWT01000007.1"/>
</dbReference>
<feature type="domain" description="Ferrous iron transporter FeoA-like" evidence="2">
    <location>
        <begin position="1"/>
        <end position="73"/>
    </location>
</feature>
<dbReference type="GO" id="GO:0046914">
    <property type="term" value="F:transition metal ion binding"/>
    <property type="evidence" value="ECO:0007669"/>
    <property type="project" value="InterPro"/>
</dbReference>
<dbReference type="STRING" id="656914.SAMN00017405_2175"/>
<dbReference type="AlphaFoldDB" id="A0A1W1UKY9"/>
<dbReference type="InterPro" id="IPR007167">
    <property type="entry name" value="Fe-transptr_FeoA-like"/>
</dbReference>
<dbReference type="InterPro" id="IPR038157">
    <property type="entry name" value="FeoA_core_dom"/>
</dbReference>
<dbReference type="SUPFAM" id="SSF50037">
    <property type="entry name" value="C-terminal domain of transcriptional repressors"/>
    <property type="match status" value="1"/>
</dbReference>
<keyword evidence="1" id="KW-0408">Iron</keyword>
<dbReference type="Pfam" id="PF04023">
    <property type="entry name" value="FeoA"/>
    <property type="match status" value="1"/>
</dbReference>
<proteinExistence type="predicted"/>
<accession>A0A1W1UKY9</accession>
<gene>
    <name evidence="3" type="ORF">SAMN00017405_2175</name>
</gene>
<dbReference type="OrthoDB" id="9811076at2"/>
<dbReference type="Proteomes" id="UP000192731">
    <property type="component" value="Unassembled WGS sequence"/>
</dbReference>
<dbReference type="Gene3D" id="2.30.30.90">
    <property type="match status" value="1"/>
</dbReference>
<reference evidence="3 4" key="1">
    <citation type="submission" date="2017-04" db="EMBL/GenBank/DDBJ databases">
        <authorList>
            <person name="Afonso C.L."/>
            <person name="Miller P.J."/>
            <person name="Scott M.A."/>
            <person name="Spackman E."/>
            <person name="Goraichik I."/>
            <person name="Dimitrov K.M."/>
            <person name="Suarez D.L."/>
            <person name="Swayne D.E."/>
        </authorList>
    </citation>
    <scope>NUCLEOTIDE SEQUENCE [LARGE SCALE GENOMIC DNA]</scope>
    <source>
        <strain evidence="3 4">DSM 11270</strain>
    </source>
</reference>
<dbReference type="SMART" id="SM00899">
    <property type="entry name" value="FeoA"/>
    <property type="match status" value="1"/>
</dbReference>
<name>A0A1W1UKY9_DESTI</name>
<evidence type="ECO:0000313" key="3">
    <source>
        <dbReference type="EMBL" id="SMB81788.1"/>
    </source>
</evidence>
<dbReference type="InterPro" id="IPR052713">
    <property type="entry name" value="FeoA"/>
</dbReference>